<dbReference type="EMBL" id="CADCXU010020395">
    <property type="protein sequence ID" value="CAB0008330.1"/>
    <property type="molecule type" value="Genomic_DNA"/>
</dbReference>
<keyword evidence="2" id="KW-1185">Reference proteome</keyword>
<accession>A0A6H5H3U6</accession>
<evidence type="ECO:0000313" key="1">
    <source>
        <dbReference type="EMBL" id="CAB0008330.1"/>
    </source>
</evidence>
<feature type="non-terminal residue" evidence="1">
    <location>
        <position position="93"/>
    </location>
</feature>
<protein>
    <submittedName>
        <fullName evidence="1">Uncharacterized protein</fullName>
    </submittedName>
</protein>
<sequence length="93" mass="10759">MRICNNRQTYTAILMEFEVPNSGYGNNFFSHADHFFLLFEVNEMCKARKERFRLSAASRLGDTGVIKSAEFPKRKKNSAARCENRGYVAEEQN</sequence>
<gene>
    <name evidence="1" type="ORF">NTEN_LOCUS13576</name>
</gene>
<organism evidence="1 2">
    <name type="scientific">Nesidiocoris tenuis</name>
    <dbReference type="NCBI Taxonomy" id="355587"/>
    <lineage>
        <taxon>Eukaryota</taxon>
        <taxon>Metazoa</taxon>
        <taxon>Ecdysozoa</taxon>
        <taxon>Arthropoda</taxon>
        <taxon>Hexapoda</taxon>
        <taxon>Insecta</taxon>
        <taxon>Pterygota</taxon>
        <taxon>Neoptera</taxon>
        <taxon>Paraneoptera</taxon>
        <taxon>Hemiptera</taxon>
        <taxon>Heteroptera</taxon>
        <taxon>Panheteroptera</taxon>
        <taxon>Cimicomorpha</taxon>
        <taxon>Miridae</taxon>
        <taxon>Dicyphina</taxon>
        <taxon>Nesidiocoris</taxon>
    </lineage>
</organism>
<dbReference type="AlphaFoldDB" id="A0A6H5H3U6"/>
<name>A0A6H5H3U6_9HEMI</name>
<reference evidence="1 2" key="1">
    <citation type="submission" date="2020-02" db="EMBL/GenBank/DDBJ databases">
        <authorList>
            <person name="Ferguson B K."/>
        </authorList>
    </citation>
    <scope>NUCLEOTIDE SEQUENCE [LARGE SCALE GENOMIC DNA]</scope>
</reference>
<dbReference type="Proteomes" id="UP000479000">
    <property type="component" value="Unassembled WGS sequence"/>
</dbReference>
<evidence type="ECO:0000313" key="2">
    <source>
        <dbReference type="Proteomes" id="UP000479000"/>
    </source>
</evidence>
<proteinExistence type="predicted"/>